<feature type="transmembrane region" description="Helical" evidence="1">
    <location>
        <begin position="153"/>
        <end position="176"/>
    </location>
</feature>
<feature type="transmembrane region" description="Helical" evidence="1">
    <location>
        <begin position="188"/>
        <end position="204"/>
    </location>
</feature>
<feature type="transmembrane region" description="Helical" evidence="1">
    <location>
        <begin position="393"/>
        <end position="412"/>
    </location>
</feature>
<evidence type="ECO:0000313" key="2">
    <source>
        <dbReference type="EMBL" id="AAY81215.1"/>
    </source>
</evidence>
<dbReference type="EMBL" id="CP000077">
    <property type="protein sequence ID" value="AAY81215.1"/>
    <property type="molecule type" value="Genomic_DNA"/>
</dbReference>
<protein>
    <submittedName>
        <fullName evidence="2">Conserved membrane protein</fullName>
    </submittedName>
</protein>
<feature type="transmembrane region" description="Helical" evidence="1">
    <location>
        <begin position="15"/>
        <end position="35"/>
    </location>
</feature>
<evidence type="ECO:0000256" key="1">
    <source>
        <dbReference type="SAM" id="Phobius"/>
    </source>
</evidence>
<sequence>MKKHTTIVFSQKARLLPIMSLIAFNVIFSVFWWLYTRGDVIYYWDGGFPLNPLNFLERYVNIWNYGVFPGGPEFGFVTYFPLAVLSVPFYILGLGIGLVQWIVVQLMANVAYVGILYTFKFFRRQELDLLDYLFVIFVTYFFILDYYTIGINWIMGEIVPPLYGYFTTPLLIYSYLRLITVNSIKQSLNLLVLVSLIGLGGMIYEFQTMTAYFILFMIVVTVPLIKIFQLSVRKVLFRFLLFFTILLISGSYLIFYLYFSSTGAYSSSLQTFSGQNVVVYQLLDTYKNYNLSTSFLLYYPAISVTPSLLNYLVGAIGLGVTVVVPLIFSVIFRAQPKMYFPLRLSLTLTLILLFLLQSGVISLVPLIESNIIKLPILGILITGFSYMVQPVHVGYMINLSLLILLILSYDFIRRHPFPARRIVNALLYLFLLINSIIFSYVGITHSSTSYYSLLLGNTDEKILNTFNYPQWFVASSEVLSKAGYNNVLFLPIQLALSTATYYNGSWVGSNTPPQTYFFMGQVISDAGKSPIVFVLAKYLPSNNITDLVNLLKVLGVKYVVLNKGAYPGPGTFARPYYNFSGAYPWNFTAFEIMLNSSKGLKYVGSYGPYKIYEVEGNVPLVYASSGVTGNLSYDEIFWNFSTGKFKAFNVSFIDGGPKLNISNVSNVHLEYQIESPDKIVVKVNSDTSFYLVFTTGYNHWWELSVNGKINNNHYVANGFGNAWLMPSGNYTATIEFKYSNVKKVLFFVSFLPLLILSSLLISERLRESK</sequence>
<dbReference type="PATRIC" id="fig|330779.12.peg.1871"/>
<proteinExistence type="predicted"/>
<keyword evidence="1" id="KW-1133">Transmembrane helix</keyword>
<feature type="transmembrane region" description="Helical" evidence="1">
    <location>
        <begin position="89"/>
        <end position="117"/>
    </location>
</feature>
<keyword evidence="1" id="KW-0472">Membrane</keyword>
<feature type="transmembrane region" description="Helical" evidence="1">
    <location>
        <begin position="129"/>
        <end position="147"/>
    </location>
</feature>
<dbReference type="RefSeq" id="WP_011278717.1">
    <property type="nucleotide sequence ID" value="NC_007181.1"/>
</dbReference>
<keyword evidence="1" id="KW-0812">Transmembrane</keyword>
<dbReference type="AlphaFoldDB" id="Q4J7L7"/>
<feature type="transmembrane region" description="Helical" evidence="1">
    <location>
        <begin position="744"/>
        <end position="762"/>
    </location>
</feature>
<keyword evidence="3" id="KW-1185">Reference proteome</keyword>
<feature type="transmembrane region" description="Helical" evidence="1">
    <location>
        <begin position="344"/>
        <end position="367"/>
    </location>
</feature>
<dbReference type="Proteomes" id="UP000001018">
    <property type="component" value="Chromosome"/>
</dbReference>
<accession>Q4J7L7</accession>
<dbReference type="HOGENOM" id="CLU_367873_0_0_2"/>
<name>Q4J7L7_SULAC</name>
<dbReference type="KEGG" id="sai:Saci_1912"/>
<evidence type="ECO:0000313" key="3">
    <source>
        <dbReference type="Proteomes" id="UP000001018"/>
    </source>
</evidence>
<feature type="transmembrane region" description="Helical" evidence="1">
    <location>
        <begin position="424"/>
        <end position="443"/>
    </location>
</feature>
<gene>
    <name evidence="2" type="ordered locus">Saci_1912</name>
</gene>
<feature type="transmembrane region" description="Helical" evidence="1">
    <location>
        <begin position="308"/>
        <end position="332"/>
    </location>
</feature>
<feature type="transmembrane region" description="Helical" evidence="1">
    <location>
        <begin position="235"/>
        <end position="259"/>
    </location>
</feature>
<feature type="transmembrane region" description="Helical" evidence="1">
    <location>
        <begin position="210"/>
        <end position="228"/>
    </location>
</feature>
<dbReference type="eggNOG" id="arCOG06018">
    <property type="taxonomic scope" value="Archaea"/>
</dbReference>
<reference evidence="2 3" key="1">
    <citation type="journal article" date="2005" name="J. Bacteriol.">
        <title>The genome of Sulfolobus acidocaldarius, a model organism of the Crenarchaeota.</title>
        <authorList>
            <person name="Chen L."/>
            <person name="Brugger K."/>
            <person name="Skovgaard M."/>
            <person name="Redder P."/>
            <person name="She Q."/>
            <person name="Torarinsson E."/>
            <person name="Greve B."/>
            <person name="Awayez M."/>
            <person name="Zibat A."/>
            <person name="Klenk H.-P."/>
            <person name="Garrett R.A."/>
        </authorList>
    </citation>
    <scope>NUCLEOTIDE SEQUENCE [LARGE SCALE GENOMIC DNA]</scope>
    <source>
        <strain evidence="3">ATCC 33909 / DSM 639 / JCM 8929 / NBRC 15157 / NCIMB 11770</strain>
    </source>
</reference>
<organism evidence="2 3">
    <name type="scientific">Sulfolobus acidocaldarius (strain ATCC 33909 / DSM 639 / JCM 8929 / NBRC 15157 / NCIMB 11770)</name>
    <dbReference type="NCBI Taxonomy" id="330779"/>
    <lineage>
        <taxon>Archaea</taxon>
        <taxon>Thermoproteota</taxon>
        <taxon>Thermoprotei</taxon>
        <taxon>Sulfolobales</taxon>
        <taxon>Sulfolobaceae</taxon>
        <taxon>Sulfolobus</taxon>
    </lineage>
</organism>
<dbReference type="GeneID" id="14552414"/>